<name>A0A328B4T6_9CAUL</name>
<feature type="domain" description="CusB-like beta-barrel" evidence="3">
    <location>
        <begin position="207"/>
        <end position="276"/>
    </location>
</feature>
<dbReference type="OrthoDB" id="9800613at2"/>
<evidence type="ECO:0000259" key="3">
    <source>
        <dbReference type="Pfam" id="PF25954"/>
    </source>
</evidence>
<evidence type="ECO:0000256" key="2">
    <source>
        <dbReference type="SAM" id="Phobius"/>
    </source>
</evidence>
<protein>
    <submittedName>
        <fullName evidence="4">Efflux transporter periplasmic adaptor subunit</fullName>
    </submittedName>
</protein>
<organism evidence="4 5">
    <name type="scientific">Phenylobacterium hankyongense</name>
    <dbReference type="NCBI Taxonomy" id="1813876"/>
    <lineage>
        <taxon>Bacteria</taxon>
        <taxon>Pseudomonadati</taxon>
        <taxon>Pseudomonadota</taxon>
        <taxon>Alphaproteobacteria</taxon>
        <taxon>Caulobacterales</taxon>
        <taxon>Caulobacteraceae</taxon>
        <taxon>Phenylobacterium</taxon>
    </lineage>
</organism>
<dbReference type="Gene3D" id="2.40.420.20">
    <property type="match status" value="1"/>
</dbReference>
<dbReference type="GO" id="GO:0015562">
    <property type="term" value="F:efflux transmembrane transporter activity"/>
    <property type="evidence" value="ECO:0007669"/>
    <property type="project" value="TreeGrafter"/>
</dbReference>
<keyword evidence="2" id="KW-1133">Transmembrane helix</keyword>
<proteinExistence type="inferred from homology"/>
<dbReference type="Proteomes" id="UP000249842">
    <property type="component" value="Unassembled WGS sequence"/>
</dbReference>
<dbReference type="SUPFAM" id="SSF111369">
    <property type="entry name" value="HlyD-like secretion proteins"/>
    <property type="match status" value="1"/>
</dbReference>
<dbReference type="Gene3D" id="1.10.287.470">
    <property type="entry name" value="Helix hairpin bin"/>
    <property type="match status" value="1"/>
</dbReference>
<evidence type="ECO:0000313" key="4">
    <source>
        <dbReference type="EMBL" id="RAK61411.1"/>
    </source>
</evidence>
<dbReference type="InterPro" id="IPR006143">
    <property type="entry name" value="RND_pump_MFP"/>
</dbReference>
<evidence type="ECO:0000256" key="1">
    <source>
        <dbReference type="ARBA" id="ARBA00009477"/>
    </source>
</evidence>
<dbReference type="PANTHER" id="PTHR30469">
    <property type="entry name" value="MULTIDRUG RESISTANCE PROTEIN MDTA"/>
    <property type="match status" value="1"/>
</dbReference>
<reference evidence="5" key="1">
    <citation type="submission" date="2018-05" db="EMBL/GenBank/DDBJ databases">
        <authorList>
            <person name="Li X."/>
        </authorList>
    </citation>
    <scope>NUCLEOTIDE SEQUENCE [LARGE SCALE GENOMIC DNA]</scope>
    <source>
        <strain evidence="5">HKS-05</strain>
    </source>
</reference>
<gene>
    <name evidence="4" type="ORF">DJ021_17175</name>
</gene>
<sequence length="353" mass="37400">MRIKSQYLFVIGIAGVVALYFIVRGLFGGGHSDANAKPIAPSGPPSVQVQLTPETVREYEVVLRGRTQSTRTVVVRSETAGVVAAAPVLQGTAVAKGAVLCRLAVDARQATLDQAKATLRSRQLQQQAMAELARKGFRSQTQLLEGQASLDVAQAAVRQSEIALNQMNIRAPFTGVFDRRDAEIGTYLSPGQPCGTMIELNPLLVVGDVPETEAARLHVGAPATARLVSGQTINGRIRYVARDADPQTRTYHLEITAANPRMDVRSGLSADVRVVAGAGPAHLVPVSALVLDAAGRQGVRYVQADDRVAFAPVAVMEETPQGAWVTGLRGALRIITVGQSYVAEGQKVRVGAA</sequence>
<evidence type="ECO:0000313" key="5">
    <source>
        <dbReference type="Proteomes" id="UP000249842"/>
    </source>
</evidence>
<dbReference type="AlphaFoldDB" id="A0A328B4T6"/>
<dbReference type="Pfam" id="PF25954">
    <property type="entry name" value="Beta-barrel_RND_2"/>
    <property type="match status" value="1"/>
</dbReference>
<keyword evidence="2" id="KW-0812">Transmembrane</keyword>
<comment type="caution">
    <text evidence="4">The sequence shown here is derived from an EMBL/GenBank/DDBJ whole genome shotgun (WGS) entry which is preliminary data.</text>
</comment>
<dbReference type="NCBIfam" id="TIGR01730">
    <property type="entry name" value="RND_mfp"/>
    <property type="match status" value="1"/>
</dbReference>
<dbReference type="InterPro" id="IPR058792">
    <property type="entry name" value="Beta-barrel_RND_2"/>
</dbReference>
<dbReference type="EMBL" id="QFYP01000001">
    <property type="protein sequence ID" value="RAK61411.1"/>
    <property type="molecule type" value="Genomic_DNA"/>
</dbReference>
<dbReference type="GO" id="GO:1990281">
    <property type="term" value="C:efflux pump complex"/>
    <property type="evidence" value="ECO:0007669"/>
    <property type="project" value="TreeGrafter"/>
</dbReference>
<comment type="similarity">
    <text evidence="1">Belongs to the membrane fusion protein (MFP) (TC 8.A.1) family.</text>
</comment>
<dbReference type="RefSeq" id="WP_111458703.1">
    <property type="nucleotide sequence ID" value="NZ_QFYP01000001.1"/>
</dbReference>
<dbReference type="Gene3D" id="2.40.50.100">
    <property type="match status" value="1"/>
</dbReference>
<keyword evidence="2" id="KW-0472">Membrane</keyword>
<keyword evidence="5" id="KW-1185">Reference proteome</keyword>
<feature type="transmembrane region" description="Helical" evidence="2">
    <location>
        <begin position="7"/>
        <end position="27"/>
    </location>
</feature>
<dbReference type="Gene3D" id="2.40.30.170">
    <property type="match status" value="1"/>
</dbReference>
<accession>A0A328B4T6</accession>
<dbReference type="PANTHER" id="PTHR30469:SF29">
    <property type="entry name" value="BLR2860 PROTEIN"/>
    <property type="match status" value="1"/>
</dbReference>